<feature type="transmembrane region" description="Helical" evidence="6">
    <location>
        <begin position="193"/>
        <end position="210"/>
    </location>
</feature>
<dbReference type="GO" id="GO:0008324">
    <property type="term" value="F:monoatomic cation transmembrane transporter activity"/>
    <property type="evidence" value="ECO:0007669"/>
    <property type="project" value="InterPro"/>
</dbReference>
<keyword evidence="4 6" id="KW-1133">Transmembrane helix</keyword>
<dbReference type="InterPro" id="IPR027469">
    <property type="entry name" value="Cation_efflux_TMD_sf"/>
</dbReference>
<reference evidence="9" key="1">
    <citation type="submission" date="2020-06" db="EMBL/GenBank/DDBJ databases">
        <title>Draft genomic sequecing of Geomonas sp. Red745.</title>
        <authorList>
            <person name="Itoh H."/>
            <person name="Xu Z.X."/>
            <person name="Ushijima N."/>
            <person name="Masuda Y."/>
            <person name="Shiratori Y."/>
            <person name="Senoo K."/>
        </authorList>
    </citation>
    <scope>NUCLEOTIDE SEQUENCE [LARGE SCALE GENOMIC DNA]</scope>
    <source>
        <strain evidence="9">Red745</strain>
    </source>
</reference>
<evidence type="ECO:0000313" key="9">
    <source>
        <dbReference type="Proteomes" id="UP000587586"/>
    </source>
</evidence>
<dbReference type="Proteomes" id="UP000587586">
    <property type="component" value="Unassembled WGS sequence"/>
</dbReference>
<name>A0A6V8N739_9BACT</name>
<feature type="transmembrane region" description="Helical" evidence="6">
    <location>
        <begin position="75"/>
        <end position="96"/>
    </location>
</feature>
<comment type="subcellular location">
    <subcellularLocation>
        <location evidence="1">Membrane</location>
        <topology evidence="1">Multi-pass membrane protein</topology>
    </subcellularLocation>
</comment>
<dbReference type="NCBIfam" id="TIGR01297">
    <property type="entry name" value="CDF"/>
    <property type="match status" value="1"/>
</dbReference>
<feature type="transmembrane region" description="Helical" evidence="6">
    <location>
        <begin position="158"/>
        <end position="181"/>
    </location>
</feature>
<evidence type="ECO:0000259" key="7">
    <source>
        <dbReference type="Pfam" id="PF01545"/>
    </source>
</evidence>
<dbReference type="SUPFAM" id="SSF160240">
    <property type="entry name" value="Cation efflux protein cytoplasmic domain-like"/>
    <property type="match status" value="1"/>
</dbReference>
<keyword evidence="3 6" id="KW-0812">Transmembrane</keyword>
<dbReference type="GO" id="GO:0016020">
    <property type="term" value="C:membrane"/>
    <property type="evidence" value="ECO:0007669"/>
    <property type="project" value="UniProtKB-SubCell"/>
</dbReference>
<feature type="domain" description="Cation efflux protein transmembrane" evidence="7">
    <location>
        <begin position="9"/>
        <end position="215"/>
    </location>
</feature>
<keyword evidence="2" id="KW-0813">Transport</keyword>
<evidence type="ECO:0000256" key="5">
    <source>
        <dbReference type="ARBA" id="ARBA00023136"/>
    </source>
</evidence>
<dbReference type="InterPro" id="IPR040177">
    <property type="entry name" value="SLC30A9"/>
</dbReference>
<dbReference type="Gene3D" id="3.30.70.1350">
    <property type="entry name" value="Cation efflux protein, cytoplasmic domain"/>
    <property type="match status" value="1"/>
</dbReference>
<evidence type="ECO:0000256" key="3">
    <source>
        <dbReference type="ARBA" id="ARBA00022692"/>
    </source>
</evidence>
<dbReference type="RefSeq" id="WP_183360189.1">
    <property type="nucleotide sequence ID" value="NZ_BLXZ01000002.1"/>
</dbReference>
<evidence type="ECO:0000256" key="2">
    <source>
        <dbReference type="ARBA" id="ARBA00022448"/>
    </source>
</evidence>
<evidence type="ECO:0000256" key="4">
    <source>
        <dbReference type="ARBA" id="ARBA00022989"/>
    </source>
</evidence>
<dbReference type="EMBL" id="BLXZ01000002">
    <property type="protein sequence ID" value="GFO67657.1"/>
    <property type="molecule type" value="Genomic_DNA"/>
</dbReference>
<proteinExistence type="predicted"/>
<dbReference type="InterPro" id="IPR002524">
    <property type="entry name" value="Cation_efflux"/>
</dbReference>
<dbReference type="Pfam" id="PF01545">
    <property type="entry name" value="Cation_efflux"/>
    <property type="match status" value="1"/>
</dbReference>
<keyword evidence="9" id="KW-1185">Reference proteome</keyword>
<accession>A0A6V8N739</accession>
<organism evidence="8 9">
    <name type="scientific">Geomonas limicola</name>
    <dbReference type="NCBI Taxonomy" id="2740186"/>
    <lineage>
        <taxon>Bacteria</taxon>
        <taxon>Pseudomonadati</taxon>
        <taxon>Thermodesulfobacteriota</taxon>
        <taxon>Desulfuromonadia</taxon>
        <taxon>Geobacterales</taxon>
        <taxon>Geobacteraceae</taxon>
        <taxon>Geomonas</taxon>
    </lineage>
</organism>
<dbReference type="PANTHER" id="PTHR13414">
    <property type="entry name" value="HUEL-CATION TRANSPORTER"/>
    <property type="match status" value="1"/>
</dbReference>
<dbReference type="SUPFAM" id="SSF161111">
    <property type="entry name" value="Cation efflux protein transmembrane domain-like"/>
    <property type="match status" value="1"/>
</dbReference>
<dbReference type="InterPro" id="IPR036837">
    <property type="entry name" value="Cation_efflux_CTD_sf"/>
</dbReference>
<evidence type="ECO:0000256" key="1">
    <source>
        <dbReference type="ARBA" id="ARBA00004141"/>
    </source>
</evidence>
<dbReference type="InterPro" id="IPR058533">
    <property type="entry name" value="Cation_efflux_TM"/>
</dbReference>
<dbReference type="GO" id="GO:0006829">
    <property type="term" value="P:zinc ion transport"/>
    <property type="evidence" value="ECO:0007669"/>
    <property type="project" value="InterPro"/>
</dbReference>
<sequence>MKASAKKIILAALAANLMIAIVKFLAAWRTGSSALLSEGIHSVVDTGNQVLMFHGQHRAALPADEEFPFGHGKEIYFWSFVVAILVFSLGAGLSFFEGVSHLLHPNPIKDPGVSYLIILASMLFEGVSWVISVRAFLREKPPHYGFLKAIRKGKDPTMFLVVLEDSAALLGLSVALIGIALTSWTGSPVYDGTASVVIALILGGTAVVIASETKGLLVGEAAQREVVQAIRETVAHGEHVEHVNEVLTLHMGPEYIVANISLDFADEVPAGEIERTVVVLERAIKARVPEVKKVFIEAEAWRRPRQRSSPRT</sequence>
<feature type="transmembrane region" description="Helical" evidence="6">
    <location>
        <begin position="116"/>
        <end position="137"/>
    </location>
</feature>
<dbReference type="PANTHER" id="PTHR13414:SF9">
    <property type="entry name" value="PROTON-COUPLED ZINC ANTIPORTER SLC30A9, MITOCHONDRIAL"/>
    <property type="match status" value="1"/>
</dbReference>
<protein>
    <submittedName>
        <fullName evidence="8">Cation transporter</fullName>
    </submittedName>
</protein>
<dbReference type="Gene3D" id="1.20.1510.10">
    <property type="entry name" value="Cation efflux protein transmembrane domain"/>
    <property type="match status" value="1"/>
</dbReference>
<keyword evidence="5 6" id="KW-0472">Membrane</keyword>
<evidence type="ECO:0000256" key="6">
    <source>
        <dbReference type="SAM" id="Phobius"/>
    </source>
</evidence>
<gene>
    <name evidence="8" type="ORF">GMLC_12360</name>
</gene>
<dbReference type="AlphaFoldDB" id="A0A6V8N739"/>
<comment type="caution">
    <text evidence="8">The sequence shown here is derived from an EMBL/GenBank/DDBJ whole genome shotgun (WGS) entry which is preliminary data.</text>
</comment>
<evidence type="ECO:0000313" key="8">
    <source>
        <dbReference type="EMBL" id="GFO67657.1"/>
    </source>
</evidence>